<dbReference type="GO" id="GO:0006304">
    <property type="term" value="P:DNA modification"/>
    <property type="evidence" value="ECO:0007669"/>
    <property type="project" value="InterPro"/>
</dbReference>
<evidence type="ECO:0000259" key="7">
    <source>
        <dbReference type="Pfam" id="PF22654"/>
    </source>
</evidence>
<dbReference type="OrthoDB" id="4280289at2"/>
<keyword evidence="2" id="KW-0489">Methyltransferase</keyword>
<dbReference type="GO" id="GO:0009007">
    <property type="term" value="F:site-specific DNA-methyltransferase (adenine-specific) activity"/>
    <property type="evidence" value="ECO:0007669"/>
    <property type="project" value="UniProtKB-EC"/>
</dbReference>
<dbReference type="AlphaFoldDB" id="A0A1I7MIX1"/>
<evidence type="ECO:0000256" key="1">
    <source>
        <dbReference type="ARBA" id="ARBA00011900"/>
    </source>
</evidence>
<dbReference type="InterPro" id="IPR002052">
    <property type="entry name" value="DNA_methylase_N6_adenine_CS"/>
</dbReference>
<dbReference type="InterPro" id="IPR011639">
    <property type="entry name" value="MethylTrfase_TaqI-like_dom"/>
</dbReference>
<dbReference type="Gene3D" id="3.40.50.150">
    <property type="entry name" value="Vaccinia Virus protein VP39"/>
    <property type="match status" value="1"/>
</dbReference>
<dbReference type="RefSeq" id="WP_091695608.1">
    <property type="nucleotide sequence ID" value="NZ_FPCG01000003.1"/>
</dbReference>
<proteinExistence type="predicted"/>
<dbReference type="PANTHER" id="PTHR33841">
    <property type="entry name" value="DNA METHYLTRANSFERASE YEEA-RELATED"/>
    <property type="match status" value="1"/>
</dbReference>
<dbReference type="GO" id="GO:0003676">
    <property type="term" value="F:nucleic acid binding"/>
    <property type="evidence" value="ECO:0007669"/>
    <property type="project" value="InterPro"/>
</dbReference>
<keyword evidence="9" id="KW-1185">Reference proteome</keyword>
<dbReference type="PANTHER" id="PTHR33841:SF1">
    <property type="entry name" value="DNA METHYLTRANSFERASE A"/>
    <property type="match status" value="1"/>
</dbReference>
<organism evidence="8 9">
    <name type="scientific">Micrococcus terreus</name>
    <dbReference type="NCBI Taxonomy" id="574650"/>
    <lineage>
        <taxon>Bacteria</taxon>
        <taxon>Bacillati</taxon>
        <taxon>Actinomycetota</taxon>
        <taxon>Actinomycetes</taxon>
        <taxon>Micrococcales</taxon>
        <taxon>Micrococcaceae</taxon>
        <taxon>Micrococcus</taxon>
    </lineage>
</organism>
<dbReference type="Proteomes" id="UP000198881">
    <property type="component" value="Unassembled WGS sequence"/>
</dbReference>
<feature type="domain" description="DUF7008" evidence="7">
    <location>
        <begin position="819"/>
        <end position="1183"/>
    </location>
</feature>
<evidence type="ECO:0000259" key="6">
    <source>
        <dbReference type="Pfam" id="PF07669"/>
    </source>
</evidence>
<feature type="domain" description="Type II methyltransferase M.TaqI-like" evidence="6">
    <location>
        <begin position="271"/>
        <end position="451"/>
    </location>
</feature>
<dbReference type="Pfam" id="PF07669">
    <property type="entry name" value="Eco57I"/>
    <property type="match status" value="1"/>
</dbReference>
<reference evidence="8 9" key="1">
    <citation type="submission" date="2016-10" db="EMBL/GenBank/DDBJ databases">
        <authorList>
            <person name="de Groot N.N."/>
        </authorList>
    </citation>
    <scope>NUCLEOTIDE SEQUENCE [LARGE SCALE GENOMIC DNA]</scope>
    <source>
        <strain evidence="8 9">CGMCC 1.7054</strain>
    </source>
</reference>
<sequence>MINAAALTEDAKRLVLEVEDDLRAVLAADATRDDRWRHFHAAMSNGRRTSQDYASWRDERLTQVAVSWVLTTVFVRFLEDNRLVEPVWFTGPDQRQQQAVDAESQFFRDHPLLTAREWILQSFEHLGGLPATAQLVDERAPFREVPVSGKMAERIIAFWRETDDDGRSVRLFDDGELSTRFLGDLYQDLSQHARETYALLQTPEFVEEFILEQTMEPALDERPLSGFKLIDPTCGSGHFLLGAFGRLVTRHRQEDPEAPAAVIVERALDAVYGVDINAFAVAIARFRLVIAALRVLGERCLHSAPDLTVHVAAGDSLLPWGEGGQFTLDGFMPGTDRDEYTPSEEDRSQLARILTPGQYDAVVGNPPYITVKDAGMNQLYRKLYSTTHRKYQLTVPFMERFFKLAKPFDAGSPAGWTGQITSNAFMKREFGTKLIEQFLPTKDLRLVVDTSGAYIPGHGTPTVIIVGRNAVPERGEVRAVLGTRGEPGQPPEPSQGLVWSSIREHVEELSYEDEYISVRTIPREHFAAHPWSLSGGAAPEAAQRIDRAKSKALGDTTYRIGVFGIMGSDDAMMLATGVADRYGLEKDWVDGLIIGEKVRDFHFTETIPTWFPYDQRHQLRALDLNSGWGRRLWGLRTELGNRATFGRGTYFSDGRPFYEWHQLPVDQGASELTISFAFVATHNHFVLDRGGKVFKQSAPVIKLPEGATEAEHLNLLGVLNSSVACFWLKQNSHNKNTGTGGGGMVDQPWSWNYEFTGTTLQDFPLVAADFTDFGRTLDTLARERAEIEGGVLSGRDSVPSRVALIDAEHRVAHLRNVAIAVQEELDWFAYAAYGITDEELTYRGEVPEVRLGERALEIALARRMEAGGETTAWFKYHRSTAVTEIPAHWPEDYRALVQRRLDLIESDRMINLLERPEYKRRWAEDPWETRVDRALRTWLLDRLEDRGFWFDRQARPATRSVAQLADLVGRDAELRGVVDLWAGGTDVDLTAALTKLLTTEAVPYLAAWRLKPKAMDKFRAWQRTWELQRAQDAGELDRKAVSPVPPKYTSADFLKGHYMALRGKLDVPKERFIHYPEAGVAGDGTLLLGWAGWNHVEQYLALAMTMDRMVQDGAEDEKLVPLVAGLGELLFWVEQWHDEVDPTYNVNMAEYARTEYDQRRAQIGRSEQDLLDWRPPAATRGRKARR</sequence>
<dbReference type="Pfam" id="PF22654">
    <property type="entry name" value="DUF7008"/>
    <property type="match status" value="1"/>
</dbReference>
<dbReference type="NCBIfam" id="NF033451">
    <property type="entry name" value="BREX_2_MTaseX"/>
    <property type="match status" value="1"/>
</dbReference>
<dbReference type="PRINTS" id="PR00507">
    <property type="entry name" value="N12N6MTFRASE"/>
</dbReference>
<dbReference type="InterPro" id="IPR054277">
    <property type="entry name" value="DUF7008"/>
</dbReference>
<keyword evidence="4" id="KW-0949">S-adenosyl-L-methionine</keyword>
<gene>
    <name evidence="8" type="ORF">SAMN04487966_10387</name>
</gene>
<name>A0A1I7MIX1_9MICC</name>
<dbReference type="PROSITE" id="PS00092">
    <property type="entry name" value="N6_MTASE"/>
    <property type="match status" value="1"/>
</dbReference>
<evidence type="ECO:0000256" key="4">
    <source>
        <dbReference type="ARBA" id="ARBA00022691"/>
    </source>
</evidence>
<dbReference type="InterPro" id="IPR029063">
    <property type="entry name" value="SAM-dependent_MTases_sf"/>
</dbReference>
<dbReference type="EMBL" id="FPCG01000003">
    <property type="protein sequence ID" value="SFV21874.1"/>
    <property type="molecule type" value="Genomic_DNA"/>
</dbReference>
<dbReference type="GO" id="GO:0032259">
    <property type="term" value="P:methylation"/>
    <property type="evidence" value="ECO:0007669"/>
    <property type="project" value="UniProtKB-KW"/>
</dbReference>
<evidence type="ECO:0000256" key="3">
    <source>
        <dbReference type="ARBA" id="ARBA00022679"/>
    </source>
</evidence>
<evidence type="ECO:0000256" key="5">
    <source>
        <dbReference type="ARBA" id="ARBA00047942"/>
    </source>
</evidence>
<accession>A0A1I7MIX1</accession>
<protein>
    <recommendedName>
        <fullName evidence="1">site-specific DNA-methyltransferase (adenine-specific)</fullName>
        <ecNumber evidence="1">2.1.1.72</ecNumber>
    </recommendedName>
</protein>
<comment type="catalytic activity">
    <reaction evidence="5">
        <text>a 2'-deoxyadenosine in DNA + S-adenosyl-L-methionine = an N(6)-methyl-2'-deoxyadenosine in DNA + S-adenosyl-L-homocysteine + H(+)</text>
        <dbReference type="Rhea" id="RHEA:15197"/>
        <dbReference type="Rhea" id="RHEA-COMP:12418"/>
        <dbReference type="Rhea" id="RHEA-COMP:12419"/>
        <dbReference type="ChEBI" id="CHEBI:15378"/>
        <dbReference type="ChEBI" id="CHEBI:57856"/>
        <dbReference type="ChEBI" id="CHEBI:59789"/>
        <dbReference type="ChEBI" id="CHEBI:90615"/>
        <dbReference type="ChEBI" id="CHEBI:90616"/>
        <dbReference type="EC" id="2.1.1.72"/>
    </reaction>
</comment>
<dbReference type="InterPro" id="IPR050953">
    <property type="entry name" value="N4_N6_ade-DNA_methylase"/>
</dbReference>
<evidence type="ECO:0000256" key="2">
    <source>
        <dbReference type="ARBA" id="ARBA00022603"/>
    </source>
</evidence>
<dbReference type="EC" id="2.1.1.72" evidence="1"/>
<dbReference type="STRING" id="574650.SAMN04487966_10387"/>
<dbReference type="SUPFAM" id="SSF53335">
    <property type="entry name" value="S-adenosyl-L-methionine-dependent methyltransferases"/>
    <property type="match status" value="1"/>
</dbReference>
<evidence type="ECO:0000313" key="9">
    <source>
        <dbReference type="Proteomes" id="UP000198881"/>
    </source>
</evidence>
<evidence type="ECO:0000313" key="8">
    <source>
        <dbReference type="EMBL" id="SFV21874.1"/>
    </source>
</evidence>
<keyword evidence="3" id="KW-0808">Transferase</keyword>